<dbReference type="GO" id="GO:0006457">
    <property type="term" value="P:protein folding"/>
    <property type="evidence" value="ECO:0007669"/>
    <property type="project" value="TreeGrafter"/>
</dbReference>
<dbReference type="SMART" id="SM01000">
    <property type="entry name" value="Aha1_N"/>
    <property type="match status" value="1"/>
</dbReference>
<dbReference type="OrthoDB" id="567237at2759"/>
<gene>
    <name evidence="3" type="ORF">scyTo_0024634</name>
</gene>
<sequence length="94" mass="10701">MYRTERDASSWSIDKLKSLLLPVSVDNEEGECQVTEVSKTDGEASINNRKGKLIFFFEWNIHMSWIGTSKTGIKYKGTVEIPNLSDENDIDDID</sequence>
<dbReference type="GO" id="GO:0001671">
    <property type="term" value="F:ATPase activator activity"/>
    <property type="evidence" value="ECO:0007669"/>
    <property type="project" value="InterPro"/>
</dbReference>
<dbReference type="Gene3D" id="3.15.10.20">
    <property type="entry name" value="Activator of Hsp90 ATPase Aha1, N-terminal domain"/>
    <property type="match status" value="1"/>
</dbReference>
<comment type="similarity">
    <text evidence="1">Belongs to the AHA1 family.</text>
</comment>
<dbReference type="GO" id="GO:0051087">
    <property type="term" value="F:protein-folding chaperone binding"/>
    <property type="evidence" value="ECO:0007669"/>
    <property type="project" value="InterPro"/>
</dbReference>
<dbReference type="PANTHER" id="PTHR13009">
    <property type="entry name" value="HEAT SHOCK PROTEIN 90 HSP90 CO-CHAPERONE AHA-1"/>
    <property type="match status" value="1"/>
</dbReference>
<evidence type="ECO:0000313" key="3">
    <source>
        <dbReference type="EMBL" id="GCB84146.1"/>
    </source>
</evidence>
<dbReference type="GO" id="GO:0005829">
    <property type="term" value="C:cytosol"/>
    <property type="evidence" value="ECO:0007669"/>
    <property type="project" value="TreeGrafter"/>
</dbReference>
<dbReference type="OMA" id="WRWTERD"/>
<reference evidence="3 4" key="1">
    <citation type="journal article" date="2018" name="Nat. Ecol. Evol.">
        <title>Shark genomes provide insights into elasmobranch evolution and the origin of vertebrates.</title>
        <authorList>
            <person name="Hara Y"/>
            <person name="Yamaguchi K"/>
            <person name="Onimaru K"/>
            <person name="Kadota M"/>
            <person name="Koyanagi M"/>
            <person name="Keeley SD"/>
            <person name="Tatsumi K"/>
            <person name="Tanaka K"/>
            <person name="Motone F"/>
            <person name="Kageyama Y"/>
            <person name="Nozu R"/>
            <person name="Adachi N"/>
            <person name="Nishimura O"/>
            <person name="Nakagawa R"/>
            <person name="Tanegashima C"/>
            <person name="Kiyatake I"/>
            <person name="Matsumoto R"/>
            <person name="Murakumo K"/>
            <person name="Nishida K"/>
            <person name="Terakita A"/>
            <person name="Kuratani S"/>
            <person name="Sato K"/>
            <person name="Hyodo S Kuraku.S."/>
        </authorList>
    </citation>
    <scope>NUCLEOTIDE SEQUENCE [LARGE SCALE GENOMIC DNA]</scope>
</reference>
<evidence type="ECO:0000313" key="4">
    <source>
        <dbReference type="Proteomes" id="UP000288216"/>
    </source>
</evidence>
<dbReference type="InterPro" id="IPR036338">
    <property type="entry name" value="Aha1"/>
</dbReference>
<dbReference type="AlphaFoldDB" id="A0A401QFJ9"/>
<dbReference type="SUPFAM" id="SSF103111">
    <property type="entry name" value="Activator of Hsp90 ATPase, Aha1"/>
    <property type="match status" value="1"/>
</dbReference>
<feature type="non-terminal residue" evidence="3">
    <location>
        <position position="94"/>
    </location>
</feature>
<dbReference type="InterPro" id="IPR015310">
    <property type="entry name" value="AHSA1-like_N"/>
</dbReference>
<name>A0A401QFJ9_SCYTO</name>
<dbReference type="EMBL" id="BFAA01052099">
    <property type="protein sequence ID" value="GCB84146.1"/>
    <property type="molecule type" value="Genomic_DNA"/>
</dbReference>
<accession>A0A401QFJ9</accession>
<protein>
    <recommendedName>
        <fullName evidence="2">Activator of Hsp90 ATPase AHSA1-like N-terminal domain-containing protein</fullName>
    </recommendedName>
</protein>
<dbReference type="STRING" id="75743.A0A401QFJ9"/>
<feature type="domain" description="Activator of Hsp90 ATPase AHSA1-like N-terminal" evidence="2">
    <location>
        <begin position="5"/>
        <end position="94"/>
    </location>
</feature>
<keyword evidence="4" id="KW-1185">Reference proteome</keyword>
<evidence type="ECO:0000256" key="1">
    <source>
        <dbReference type="ARBA" id="ARBA00006817"/>
    </source>
</evidence>
<proteinExistence type="inferred from homology"/>
<comment type="caution">
    <text evidence="3">The sequence shown here is derived from an EMBL/GenBank/DDBJ whole genome shotgun (WGS) entry which is preliminary data.</text>
</comment>
<dbReference type="Pfam" id="PF09229">
    <property type="entry name" value="Aha1_N"/>
    <property type="match status" value="1"/>
</dbReference>
<evidence type="ECO:0000259" key="2">
    <source>
        <dbReference type="SMART" id="SM01000"/>
    </source>
</evidence>
<dbReference type="PANTHER" id="PTHR13009:SF7">
    <property type="entry name" value="ACTIVATOR OF 90 KDA HEAT SHOCK PROTEIN ATPASE HOMOLOG 1"/>
    <property type="match status" value="1"/>
</dbReference>
<organism evidence="3 4">
    <name type="scientific">Scyliorhinus torazame</name>
    <name type="common">Cloudy catshark</name>
    <name type="synonym">Catulus torazame</name>
    <dbReference type="NCBI Taxonomy" id="75743"/>
    <lineage>
        <taxon>Eukaryota</taxon>
        <taxon>Metazoa</taxon>
        <taxon>Chordata</taxon>
        <taxon>Craniata</taxon>
        <taxon>Vertebrata</taxon>
        <taxon>Chondrichthyes</taxon>
        <taxon>Elasmobranchii</taxon>
        <taxon>Galeomorphii</taxon>
        <taxon>Galeoidea</taxon>
        <taxon>Carcharhiniformes</taxon>
        <taxon>Scyliorhinidae</taxon>
        <taxon>Scyliorhinus</taxon>
    </lineage>
</organism>
<dbReference type="Proteomes" id="UP000288216">
    <property type="component" value="Unassembled WGS sequence"/>
</dbReference>